<dbReference type="Proteomes" id="UP000004509">
    <property type="component" value="Unassembled WGS sequence"/>
</dbReference>
<dbReference type="AlphaFoldDB" id="C8PNL4"/>
<gene>
    <name evidence="2" type="ORF">TREVI0001_2410</name>
</gene>
<evidence type="ECO:0000313" key="3">
    <source>
        <dbReference type="Proteomes" id="UP000004509"/>
    </source>
</evidence>
<evidence type="ECO:0008006" key="4">
    <source>
        <dbReference type="Google" id="ProtNLM"/>
    </source>
</evidence>
<dbReference type="PROSITE" id="PS51257">
    <property type="entry name" value="PROKAR_LIPOPROTEIN"/>
    <property type="match status" value="1"/>
</dbReference>
<protein>
    <recommendedName>
        <fullName evidence="4">Lipoprotein</fullName>
    </recommendedName>
</protein>
<proteinExistence type="predicted"/>
<feature type="chain" id="PRO_5002989356" description="Lipoprotein" evidence="1">
    <location>
        <begin position="28"/>
        <end position="59"/>
    </location>
</feature>
<comment type="caution">
    <text evidence="2">The sequence shown here is derived from an EMBL/GenBank/DDBJ whole genome shotgun (WGS) entry which is preliminary data.</text>
</comment>
<dbReference type="STRING" id="596324.TREVI0001_2410"/>
<dbReference type="EMBL" id="ACYH01000014">
    <property type="protein sequence ID" value="EEV21025.1"/>
    <property type="molecule type" value="Genomic_DNA"/>
</dbReference>
<reference evidence="2 3" key="1">
    <citation type="submission" date="2009-07" db="EMBL/GenBank/DDBJ databases">
        <authorList>
            <person name="Madupu R."/>
            <person name="Sebastian Y."/>
            <person name="Durkin A.S."/>
            <person name="Torralba M."/>
            <person name="Methe B."/>
            <person name="Sutton G.G."/>
            <person name="Strausberg R.L."/>
            <person name="Nelson K.E."/>
        </authorList>
    </citation>
    <scope>NUCLEOTIDE SEQUENCE [LARGE SCALE GENOMIC DNA]</scope>
    <source>
        <strain evidence="2 3">ATCC 35580</strain>
    </source>
</reference>
<accession>C8PNL4</accession>
<name>C8PNL4_9SPIR</name>
<keyword evidence="1" id="KW-0732">Signal</keyword>
<sequence length="59" mass="6284">MKTIHKKNTTFLNLAATALLVAALVLGCNTNVNNGSEVQPEKFTVTFNVNGGNGILRQP</sequence>
<evidence type="ECO:0000256" key="1">
    <source>
        <dbReference type="SAM" id="SignalP"/>
    </source>
</evidence>
<evidence type="ECO:0000313" key="2">
    <source>
        <dbReference type="EMBL" id="EEV21025.1"/>
    </source>
</evidence>
<dbReference type="RefSeq" id="WP_006188128.1">
    <property type="nucleotide sequence ID" value="NZ_ACYH01000014.1"/>
</dbReference>
<feature type="signal peptide" evidence="1">
    <location>
        <begin position="1"/>
        <end position="27"/>
    </location>
</feature>
<organism evidence="2 3">
    <name type="scientific">Treponema vincentii ATCC 35580</name>
    <dbReference type="NCBI Taxonomy" id="596324"/>
    <lineage>
        <taxon>Bacteria</taxon>
        <taxon>Pseudomonadati</taxon>
        <taxon>Spirochaetota</taxon>
        <taxon>Spirochaetia</taxon>
        <taxon>Spirochaetales</taxon>
        <taxon>Treponemataceae</taxon>
        <taxon>Treponema</taxon>
    </lineage>
</organism>